<evidence type="ECO:0000256" key="1">
    <source>
        <dbReference type="ARBA" id="ARBA00000085"/>
    </source>
</evidence>
<reference evidence="17 18" key="1">
    <citation type="submission" date="2018-07" db="EMBL/GenBank/DDBJ databases">
        <title>Genomic Encyclopedia of Type Strains, Phase III (KMG-III): the genomes of soil and plant-associated and newly described type strains.</title>
        <authorList>
            <person name="Whitman W."/>
        </authorList>
    </citation>
    <scope>NUCLEOTIDE SEQUENCE [LARGE SCALE GENOMIC DNA]</scope>
    <source>
        <strain evidence="17 18">CECT 7287</strain>
    </source>
</reference>
<dbReference type="GO" id="GO:0005886">
    <property type="term" value="C:plasma membrane"/>
    <property type="evidence" value="ECO:0007669"/>
    <property type="project" value="UniProtKB-SubCell"/>
</dbReference>
<evidence type="ECO:0000256" key="7">
    <source>
        <dbReference type="ARBA" id="ARBA00022692"/>
    </source>
</evidence>
<dbReference type="EMBL" id="QRDZ01000022">
    <property type="protein sequence ID" value="RED64540.1"/>
    <property type="molecule type" value="Genomic_DNA"/>
</dbReference>
<evidence type="ECO:0000256" key="13">
    <source>
        <dbReference type="ARBA" id="ARBA00023136"/>
    </source>
</evidence>
<dbReference type="PANTHER" id="PTHR34220">
    <property type="entry name" value="SENSOR HISTIDINE KINASE YPDA"/>
    <property type="match status" value="1"/>
</dbReference>
<dbReference type="PRINTS" id="PR00344">
    <property type="entry name" value="BCTRLSENSOR"/>
</dbReference>
<dbReference type="Gene3D" id="3.30.565.10">
    <property type="entry name" value="Histidine kinase-like ATPase, C-terminal domain"/>
    <property type="match status" value="1"/>
</dbReference>
<dbReference type="Proteomes" id="UP000256977">
    <property type="component" value="Unassembled WGS sequence"/>
</dbReference>
<keyword evidence="6" id="KW-0808">Transferase</keyword>
<comment type="subcellular location">
    <subcellularLocation>
        <location evidence="2">Cell membrane</location>
        <topology evidence="2">Multi-pass membrane protein</topology>
    </subcellularLocation>
</comment>
<accession>A0A3D9IRY9</accession>
<dbReference type="Pfam" id="PF02518">
    <property type="entry name" value="HATPase_c"/>
    <property type="match status" value="1"/>
</dbReference>
<feature type="domain" description="Histidine kinase" evidence="15">
    <location>
        <begin position="476"/>
        <end position="587"/>
    </location>
</feature>
<evidence type="ECO:0000313" key="17">
    <source>
        <dbReference type="EMBL" id="RED64540.1"/>
    </source>
</evidence>
<keyword evidence="7 14" id="KW-0812">Transmembrane</keyword>
<name>A0A3D9IRY9_9BACL</name>
<evidence type="ECO:0000256" key="10">
    <source>
        <dbReference type="ARBA" id="ARBA00022840"/>
    </source>
</evidence>
<dbReference type="GO" id="GO:0005524">
    <property type="term" value="F:ATP binding"/>
    <property type="evidence" value="ECO:0007669"/>
    <property type="project" value="UniProtKB-KW"/>
</dbReference>
<comment type="caution">
    <text evidence="17">The sequence shown here is derived from an EMBL/GenBank/DDBJ whole genome shotgun (WGS) entry which is preliminary data.</text>
</comment>
<keyword evidence="18" id="KW-1185">Reference proteome</keyword>
<evidence type="ECO:0000259" key="16">
    <source>
        <dbReference type="PROSITE" id="PS50885"/>
    </source>
</evidence>
<dbReference type="InterPro" id="IPR010559">
    <property type="entry name" value="Sig_transdc_His_kin_internal"/>
</dbReference>
<dbReference type="GO" id="GO:0000155">
    <property type="term" value="F:phosphorelay sensor kinase activity"/>
    <property type="evidence" value="ECO:0007669"/>
    <property type="project" value="InterPro"/>
</dbReference>
<dbReference type="SUPFAM" id="SSF55874">
    <property type="entry name" value="ATPase domain of HSP90 chaperone/DNA topoisomerase II/histidine kinase"/>
    <property type="match status" value="1"/>
</dbReference>
<protein>
    <recommendedName>
        <fullName evidence="3">histidine kinase</fullName>
        <ecNumber evidence="3">2.7.13.3</ecNumber>
    </recommendedName>
</protein>
<feature type="transmembrane region" description="Helical" evidence="14">
    <location>
        <begin position="15"/>
        <end position="34"/>
    </location>
</feature>
<evidence type="ECO:0000256" key="6">
    <source>
        <dbReference type="ARBA" id="ARBA00022679"/>
    </source>
</evidence>
<dbReference type="RefSeq" id="WP_147310272.1">
    <property type="nucleotide sequence ID" value="NZ_QRDZ01000022.1"/>
</dbReference>
<dbReference type="Pfam" id="PF06580">
    <property type="entry name" value="His_kinase"/>
    <property type="match status" value="1"/>
</dbReference>
<dbReference type="InterPro" id="IPR003660">
    <property type="entry name" value="HAMP_dom"/>
</dbReference>
<dbReference type="OrthoDB" id="9776552at2"/>
<evidence type="ECO:0000256" key="12">
    <source>
        <dbReference type="ARBA" id="ARBA00023012"/>
    </source>
</evidence>
<dbReference type="SMART" id="SM00387">
    <property type="entry name" value="HATPase_c"/>
    <property type="match status" value="1"/>
</dbReference>
<dbReference type="AlphaFoldDB" id="A0A3D9IRY9"/>
<evidence type="ECO:0000256" key="2">
    <source>
        <dbReference type="ARBA" id="ARBA00004651"/>
    </source>
</evidence>
<evidence type="ECO:0000256" key="11">
    <source>
        <dbReference type="ARBA" id="ARBA00022989"/>
    </source>
</evidence>
<evidence type="ECO:0000256" key="3">
    <source>
        <dbReference type="ARBA" id="ARBA00012438"/>
    </source>
</evidence>
<dbReference type="Gene3D" id="6.10.340.10">
    <property type="match status" value="1"/>
</dbReference>
<evidence type="ECO:0000259" key="15">
    <source>
        <dbReference type="PROSITE" id="PS50109"/>
    </source>
</evidence>
<keyword evidence="4" id="KW-1003">Cell membrane</keyword>
<evidence type="ECO:0000256" key="4">
    <source>
        <dbReference type="ARBA" id="ARBA00022475"/>
    </source>
</evidence>
<evidence type="ECO:0000256" key="5">
    <source>
        <dbReference type="ARBA" id="ARBA00022553"/>
    </source>
</evidence>
<dbReference type="InterPro" id="IPR004358">
    <property type="entry name" value="Sig_transdc_His_kin-like_C"/>
</dbReference>
<dbReference type="InterPro" id="IPR050640">
    <property type="entry name" value="Bact_2-comp_sensor_kinase"/>
</dbReference>
<dbReference type="EC" id="2.7.13.3" evidence="3"/>
<sequence>MIRFLKSVRIVHKMIFGYILLVLLPVVLSGAYLYHQFNSNVVNDFSQAKQQLIIQASNSLKVSLTQVESIHSLFQHNSQMLEYLKGLYQTPGDYVYYFLKDIRPIFTFANNSNPSIESVRLYKTKQAVMPVGKEISDLLDEESQEARDVSQELKINQKRWITQPSLSSGLPELLFYQNLYTDNYTTRLGILEIRVNDRIIGDFVEAVVSGDNTGIVVLKGDESVYENRGEQLKPDAYHAILDKILNRAAPKQTTWSERGVLVNSLDIPDLQLKFYFMSSTNELFSDLSKQTKNLAWIMGGLLLLLSAVYYAIASVLTKRILNLTKHMRRVNENNLTPFEDKGNGDEIGFLILSYNSLILRIDELLNTVHKAELMKKEADYLVLQAQVKPHFLYNTLESIRMLAEINDDNEVVDAIYSLGKLLRYSLSSQENESTLKKELANVTHYLDVHKPRLMELLQYDIQVRTEIDDMRCPRFILQPLLENCINHGIAKRRGKGEIVVIVDREDDTILIEISDNGAGIPEERLKVIRDVLDNKADRSVLQTEDSGLGLYNVSERIMAFYGEGSGLTIESAVGQGTTYILRLGVKR</sequence>
<comment type="catalytic activity">
    <reaction evidence="1">
        <text>ATP + protein L-histidine = ADP + protein N-phospho-L-histidine.</text>
        <dbReference type="EC" id="2.7.13.3"/>
    </reaction>
</comment>
<keyword evidence="11 14" id="KW-1133">Transmembrane helix</keyword>
<organism evidence="17 18">
    <name type="scientific">Cohnella phaseoli</name>
    <dbReference type="NCBI Taxonomy" id="456490"/>
    <lineage>
        <taxon>Bacteria</taxon>
        <taxon>Bacillati</taxon>
        <taxon>Bacillota</taxon>
        <taxon>Bacilli</taxon>
        <taxon>Bacillales</taxon>
        <taxon>Paenibacillaceae</taxon>
        <taxon>Cohnella</taxon>
    </lineage>
</organism>
<keyword evidence="10" id="KW-0067">ATP-binding</keyword>
<gene>
    <name evidence="17" type="ORF">DFP98_12293</name>
</gene>
<evidence type="ECO:0000256" key="9">
    <source>
        <dbReference type="ARBA" id="ARBA00022777"/>
    </source>
</evidence>
<dbReference type="PROSITE" id="PS50109">
    <property type="entry name" value="HIS_KIN"/>
    <property type="match status" value="1"/>
</dbReference>
<dbReference type="PANTHER" id="PTHR34220:SF11">
    <property type="entry name" value="SENSOR PROTEIN KINASE HPTS"/>
    <property type="match status" value="1"/>
</dbReference>
<dbReference type="PROSITE" id="PS50885">
    <property type="entry name" value="HAMP"/>
    <property type="match status" value="1"/>
</dbReference>
<keyword evidence="5" id="KW-0597">Phosphoprotein</keyword>
<keyword evidence="12" id="KW-0902">Two-component regulatory system</keyword>
<evidence type="ECO:0000256" key="8">
    <source>
        <dbReference type="ARBA" id="ARBA00022741"/>
    </source>
</evidence>
<evidence type="ECO:0000256" key="14">
    <source>
        <dbReference type="SAM" id="Phobius"/>
    </source>
</evidence>
<dbReference type="InterPro" id="IPR003594">
    <property type="entry name" value="HATPase_dom"/>
</dbReference>
<dbReference type="InterPro" id="IPR005467">
    <property type="entry name" value="His_kinase_dom"/>
</dbReference>
<proteinExistence type="predicted"/>
<evidence type="ECO:0000313" key="18">
    <source>
        <dbReference type="Proteomes" id="UP000256977"/>
    </source>
</evidence>
<dbReference type="InterPro" id="IPR036890">
    <property type="entry name" value="HATPase_C_sf"/>
</dbReference>
<keyword evidence="9 17" id="KW-0418">Kinase</keyword>
<keyword evidence="8" id="KW-0547">Nucleotide-binding</keyword>
<keyword evidence="13 14" id="KW-0472">Membrane</keyword>
<feature type="transmembrane region" description="Helical" evidence="14">
    <location>
        <begin position="294"/>
        <end position="317"/>
    </location>
</feature>
<feature type="domain" description="HAMP" evidence="16">
    <location>
        <begin position="314"/>
        <end position="366"/>
    </location>
</feature>